<dbReference type="InterPro" id="IPR027256">
    <property type="entry name" value="P-typ_ATPase_IB"/>
</dbReference>
<feature type="domain" description="HMA" evidence="16">
    <location>
        <begin position="22"/>
        <end position="88"/>
    </location>
</feature>
<dbReference type="InterPro" id="IPR001757">
    <property type="entry name" value="P_typ_ATPase"/>
</dbReference>
<dbReference type="EMBL" id="JAGSPN010000009">
    <property type="protein sequence ID" value="MBR7783051.1"/>
    <property type="molecule type" value="Genomic_DNA"/>
</dbReference>
<dbReference type="InterPro" id="IPR036163">
    <property type="entry name" value="HMA_dom_sf"/>
</dbReference>
<proteinExistence type="inferred from homology"/>
<dbReference type="PANTHER" id="PTHR43520">
    <property type="entry name" value="ATP7, ISOFORM B"/>
    <property type="match status" value="1"/>
</dbReference>
<evidence type="ECO:0000256" key="3">
    <source>
        <dbReference type="ARBA" id="ARBA00022448"/>
    </source>
</evidence>
<keyword evidence="7 15" id="KW-0479">Metal-binding</keyword>
<dbReference type="AlphaFoldDB" id="A0A941DQL1"/>
<evidence type="ECO:0000256" key="4">
    <source>
        <dbReference type="ARBA" id="ARBA00022475"/>
    </source>
</evidence>
<dbReference type="NCBIfam" id="TIGR01525">
    <property type="entry name" value="ATPase-IB_hvy"/>
    <property type="match status" value="1"/>
</dbReference>
<dbReference type="GO" id="GO:0005507">
    <property type="term" value="F:copper ion binding"/>
    <property type="evidence" value="ECO:0007669"/>
    <property type="project" value="TreeGrafter"/>
</dbReference>
<evidence type="ECO:0000256" key="1">
    <source>
        <dbReference type="ARBA" id="ARBA00004651"/>
    </source>
</evidence>
<keyword evidence="6 15" id="KW-0812">Transmembrane</keyword>
<dbReference type="SFLD" id="SFLDS00003">
    <property type="entry name" value="Haloacid_Dehalogenase"/>
    <property type="match status" value="1"/>
</dbReference>
<dbReference type="Pfam" id="PF00702">
    <property type="entry name" value="Hydrolase"/>
    <property type="match status" value="1"/>
</dbReference>
<feature type="transmembrane region" description="Helical" evidence="15">
    <location>
        <begin position="204"/>
        <end position="223"/>
    </location>
</feature>
<evidence type="ECO:0000256" key="7">
    <source>
        <dbReference type="ARBA" id="ARBA00022723"/>
    </source>
</evidence>
<keyword evidence="18" id="KW-1185">Reference proteome</keyword>
<keyword evidence="11" id="KW-1278">Translocase</keyword>
<evidence type="ECO:0000256" key="10">
    <source>
        <dbReference type="ARBA" id="ARBA00022842"/>
    </source>
</evidence>
<evidence type="ECO:0000256" key="12">
    <source>
        <dbReference type="ARBA" id="ARBA00022989"/>
    </source>
</evidence>
<feature type="transmembrane region" description="Helical" evidence="15">
    <location>
        <begin position="695"/>
        <end position="714"/>
    </location>
</feature>
<dbReference type="PRINTS" id="PR00119">
    <property type="entry name" value="CATATPASE"/>
</dbReference>
<evidence type="ECO:0000259" key="16">
    <source>
        <dbReference type="PROSITE" id="PS50846"/>
    </source>
</evidence>
<dbReference type="SUPFAM" id="SSF56784">
    <property type="entry name" value="HAD-like"/>
    <property type="match status" value="1"/>
</dbReference>
<organism evidence="17 18">
    <name type="scientific">Undibacterium luofuense</name>
    <dbReference type="NCBI Taxonomy" id="2828733"/>
    <lineage>
        <taxon>Bacteria</taxon>
        <taxon>Pseudomonadati</taxon>
        <taxon>Pseudomonadota</taxon>
        <taxon>Betaproteobacteria</taxon>
        <taxon>Burkholderiales</taxon>
        <taxon>Oxalobacteraceae</taxon>
        <taxon>Undibacterium</taxon>
    </lineage>
</organism>
<feature type="transmembrane region" description="Helical" evidence="15">
    <location>
        <begin position="105"/>
        <end position="124"/>
    </location>
</feature>
<dbReference type="FunFam" id="2.70.150.10:FF:000002">
    <property type="entry name" value="Copper-transporting ATPase 1, putative"/>
    <property type="match status" value="1"/>
</dbReference>
<keyword evidence="4 15" id="KW-1003">Cell membrane</keyword>
<dbReference type="SUPFAM" id="SSF55008">
    <property type="entry name" value="HMA, heavy metal-associated domain"/>
    <property type="match status" value="1"/>
</dbReference>
<keyword evidence="14 15" id="KW-0472">Membrane</keyword>
<dbReference type="PROSITE" id="PS00154">
    <property type="entry name" value="ATPASE_E1_E2"/>
    <property type="match status" value="1"/>
</dbReference>
<dbReference type="NCBIfam" id="TIGR01494">
    <property type="entry name" value="ATPase_P-type"/>
    <property type="match status" value="1"/>
</dbReference>
<feature type="transmembrane region" description="Helical" evidence="15">
    <location>
        <begin position="389"/>
        <end position="420"/>
    </location>
</feature>
<dbReference type="GO" id="GO:0055070">
    <property type="term" value="P:copper ion homeostasis"/>
    <property type="evidence" value="ECO:0007669"/>
    <property type="project" value="TreeGrafter"/>
</dbReference>
<evidence type="ECO:0000256" key="13">
    <source>
        <dbReference type="ARBA" id="ARBA00023065"/>
    </source>
</evidence>
<dbReference type="NCBIfam" id="TIGR01511">
    <property type="entry name" value="ATPase-IB1_Cu"/>
    <property type="match status" value="1"/>
</dbReference>
<dbReference type="Gene3D" id="2.70.150.10">
    <property type="entry name" value="Calcium-transporting ATPase, cytoplasmic transduction domain A"/>
    <property type="match status" value="1"/>
</dbReference>
<evidence type="ECO:0000256" key="6">
    <source>
        <dbReference type="ARBA" id="ARBA00022692"/>
    </source>
</evidence>
<feature type="transmembrane region" description="Helical" evidence="15">
    <location>
        <begin position="144"/>
        <end position="166"/>
    </location>
</feature>
<gene>
    <name evidence="17" type="ORF">KDM89_12940</name>
</gene>
<name>A0A941DQL1_9BURK</name>
<dbReference type="Pfam" id="PF00403">
    <property type="entry name" value="HMA"/>
    <property type="match status" value="1"/>
</dbReference>
<evidence type="ECO:0000313" key="18">
    <source>
        <dbReference type="Proteomes" id="UP000680067"/>
    </source>
</evidence>
<evidence type="ECO:0000256" key="9">
    <source>
        <dbReference type="ARBA" id="ARBA00022840"/>
    </source>
</evidence>
<dbReference type="GO" id="GO:0016887">
    <property type="term" value="F:ATP hydrolysis activity"/>
    <property type="evidence" value="ECO:0007669"/>
    <property type="project" value="InterPro"/>
</dbReference>
<comment type="caution">
    <text evidence="17">The sequence shown here is derived from an EMBL/GenBank/DDBJ whole genome shotgun (WGS) entry which is preliminary data.</text>
</comment>
<feature type="transmembrane region" description="Helical" evidence="15">
    <location>
        <begin position="720"/>
        <end position="739"/>
    </location>
</feature>
<dbReference type="SUPFAM" id="SSF81665">
    <property type="entry name" value="Calcium ATPase, transmembrane domain M"/>
    <property type="match status" value="1"/>
</dbReference>
<dbReference type="InterPro" id="IPR018303">
    <property type="entry name" value="ATPase_P-typ_P_site"/>
</dbReference>
<keyword evidence="12 15" id="KW-1133">Transmembrane helix</keyword>
<dbReference type="GO" id="GO:0005524">
    <property type="term" value="F:ATP binding"/>
    <property type="evidence" value="ECO:0007669"/>
    <property type="project" value="UniProtKB-UniRule"/>
</dbReference>
<dbReference type="InterPro" id="IPR036412">
    <property type="entry name" value="HAD-like_sf"/>
</dbReference>
<comment type="subcellular location">
    <subcellularLocation>
        <location evidence="1">Cell membrane</location>
        <topology evidence="1">Multi-pass membrane protein</topology>
    </subcellularLocation>
</comment>
<dbReference type="InterPro" id="IPR023299">
    <property type="entry name" value="ATPase_P-typ_cyto_dom_N"/>
</dbReference>
<dbReference type="InterPro" id="IPR023214">
    <property type="entry name" value="HAD_sf"/>
</dbReference>
<comment type="similarity">
    <text evidence="2 15">Belongs to the cation transport ATPase (P-type) (TC 3.A.3) family. Type IB subfamily.</text>
</comment>
<reference evidence="17" key="1">
    <citation type="submission" date="2021-04" db="EMBL/GenBank/DDBJ databases">
        <title>novel species isolated from subtropical streams in China.</title>
        <authorList>
            <person name="Lu H."/>
        </authorList>
    </citation>
    <scope>NUCLEOTIDE SEQUENCE</scope>
    <source>
        <strain evidence="17">LFS511W</strain>
    </source>
</reference>
<evidence type="ECO:0000313" key="17">
    <source>
        <dbReference type="EMBL" id="MBR7783051.1"/>
    </source>
</evidence>
<evidence type="ECO:0000256" key="5">
    <source>
        <dbReference type="ARBA" id="ARBA00022553"/>
    </source>
</evidence>
<dbReference type="CDD" id="cd00371">
    <property type="entry name" value="HMA"/>
    <property type="match status" value="1"/>
</dbReference>
<evidence type="ECO:0000256" key="2">
    <source>
        <dbReference type="ARBA" id="ARBA00006024"/>
    </source>
</evidence>
<keyword evidence="5" id="KW-0597">Phosphoprotein</keyword>
<dbReference type="InterPro" id="IPR059000">
    <property type="entry name" value="ATPase_P-type_domA"/>
</dbReference>
<dbReference type="SFLD" id="SFLDF00027">
    <property type="entry name" value="p-type_atpase"/>
    <property type="match status" value="1"/>
</dbReference>
<evidence type="ECO:0000256" key="14">
    <source>
        <dbReference type="ARBA" id="ARBA00023136"/>
    </source>
</evidence>
<protein>
    <submittedName>
        <fullName evidence="17">Cation-translocating P-type ATPase</fullName>
    </submittedName>
</protein>
<dbReference type="CDD" id="cd02079">
    <property type="entry name" value="P-type_ATPase_HM"/>
    <property type="match status" value="1"/>
</dbReference>
<evidence type="ECO:0000256" key="8">
    <source>
        <dbReference type="ARBA" id="ARBA00022741"/>
    </source>
</evidence>
<dbReference type="PROSITE" id="PS50846">
    <property type="entry name" value="HMA_2"/>
    <property type="match status" value="1"/>
</dbReference>
<keyword evidence="13" id="KW-0406">Ion transport</keyword>
<feature type="transmembrane region" description="Helical" evidence="15">
    <location>
        <begin position="365"/>
        <end position="383"/>
    </location>
</feature>
<evidence type="ECO:0000256" key="15">
    <source>
        <dbReference type="RuleBase" id="RU362081"/>
    </source>
</evidence>
<dbReference type="Gene3D" id="3.40.1110.10">
    <property type="entry name" value="Calcium-transporting ATPase, cytoplasmic domain N"/>
    <property type="match status" value="1"/>
</dbReference>
<dbReference type="FunFam" id="3.30.70.100:FF:000001">
    <property type="entry name" value="ATPase copper transporting beta"/>
    <property type="match status" value="1"/>
</dbReference>
<dbReference type="SFLD" id="SFLDG00002">
    <property type="entry name" value="C1.7:_P-type_atpase_like"/>
    <property type="match status" value="1"/>
</dbReference>
<dbReference type="RefSeq" id="WP_212688336.1">
    <property type="nucleotide sequence ID" value="NZ_JAGSPN010000009.1"/>
</dbReference>
<dbReference type="Gene3D" id="3.40.50.1000">
    <property type="entry name" value="HAD superfamily/HAD-like"/>
    <property type="match status" value="1"/>
</dbReference>
<dbReference type="InterPro" id="IPR044492">
    <property type="entry name" value="P_typ_ATPase_HD_dom"/>
</dbReference>
<dbReference type="GO" id="GO:0005886">
    <property type="term" value="C:plasma membrane"/>
    <property type="evidence" value="ECO:0007669"/>
    <property type="project" value="UniProtKB-SubCell"/>
</dbReference>
<keyword evidence="9 15" id="KW-0067">ATP-binding</keyword>
<dbReference type="Pfam" id="PF00122">
    <property type="entry name" value="E1-E2_ATPase"/>
    <property type="match status" value="1"/>
</dbReference>
<dbReference type="Proteomes" id="UP000680067">
    <property type="component" value="Unassembled WGS sequence"/>
</dbReference>
<dbReference type="InterPro" id="IPR023298">
    <property type="entry name" value="ATPase_P-typ_TM_dom_sf"/>
</dbReference>
<keyword evidence="10" id="KW-0460">Magnesium</keyword>
<keyword evidence="3" id="KW-0813">Transport</keyword>
<dbReference type="InterPro" id="IPR008250">
    <property type="entry name" value="ATPase_P-typ_transduc_dom_A_sf"/>
</dbReference>
<dbReference type="InterPro" id="IPR006121">
    <property type="entry name" value="HMA_dom"/>
</dbReference>
<dbReference type="SUPFAM" id="SSF81653">
    <property type="entry name" value="Calcium ATPase, transduction domain A"/>
    <property type="match status" value="1"/>
</dbReference>
<evidence type="ECO:0000256" key="11">
    <source>
        <dbReference type="ARBA" id="ARBA00022967"/>
    </source>
</evidence>
<dbReference type="Gene3D" id="3.30.70.100">
    <property type="match status" value="1"/>
</dbReference>
<sequence length="753" mass="81082">MSEQLSATGPVAPLSDPASSILTEKLAISGMHCAACVQLIEFRLQQLPGIASFRIQPATHTAAVHYDGQRLDLRDILNAIVGLGYGAYPAGQEADEQVRKQNRMALLRIFIAGFAMMQVMMFAWPSYLVPVPTADGELTPDQDLLLKLASMAISVPVVFFCALPFFRAAWRDLKLRHIGMDVPVSLGILLTFFASVWTTFRGGAVYYDSAIMFVFLLLGARWIEQRVQHKATRALRILTQLQPVQARRLKNYPDHQQEELTDARALHTGDVLLVLPGDQIPADGVVLEGDSACDEALMTGESHPVSKASGDSLTAGSVNLQGRLIMRAEQTGHATRLGHLISMMESAASEKPAIVLLADRHASRFLMIIMLVALVSGLVWWQIQPERALWIAISVIVVTCPCALSLATPGVMAAAIGLMAKNGVLVKSGKALQGLAQATHIVFDKTGTLTSGKLQVQAVQCEVDAAIVMPLALGIAAASHHPVARSVADYLIAQQGNHPAQVQQMQEVAGGGIEAVVDGVTYRFGQPRFVAGLLGHMPEMPADWQGKTVSMLVSAQQVLAAFLLQDQLRDDAVDALQQLRSAGKQICLLSGDQPEPVAQIAALTGIQEAHAQMTPEAKFAWVQNLQRQGAKVVMVGDGMNDGPVLAIADVAVAMGQGAAISQTRSDLLLVSNRLPDLSYGVRAATYSFRLIRENLGWAILYNLVAIPAAVIGWLEPWHAALGMSLSSLIVVLNALRLYLLSQPEYQLTDDATE</sequence>
<keyword evidence="8 15" id="KW-0547">Nucleotide-binding</keyword>
<dbReference type="GO" id="GO:0043682">
    <property type="term" value="F:P-type divalent copper transporter activity"/>
    <property type="evidence" value="ECO:0007669"/>
    <property type="project" value="TreeGrafter"/>
</dbReference>
<dbReference type="PANTHER" id="PTHR43520:SF5">
    <property type="entry name" value="CATION-TRANSPORTING P-TYPE ATPASE-RELATED"/>
    <property type="match status" value="1"/>
</dbReference>
<feature type="transmembrane region" description="Helical" evidence="15">
    <location>
        <begin position="178"/>
        <end position="198"/>
    </location>
</feature>
<accession>A0A941DQL1</accession>